<gene>
    <name evidence="1" type="ORF">OUZ56_003573</name>
</gene>
<reference evidence="1 2" key="1">
    <citation type="journal article" date="2023" name="Nucleic Acids Res.">
        <title>The hologenome of Daphnia magna reveals possible DNA methylation and microbiome-mediated evolution of the host genome.</title>
        <authorList>
            <person name="Chaturvedi A."/>
            <person name="Li X."/>
            <person name="Dhandapani V."/>
            <person name="Marshall H."/>
            <person name="Kissane S."/>
            <person name="Cuenca-Cambronero M."/>
            <person name="Asole G."/>
            <person name="Calvet F."/>
            <person name="Ruiz-Romero M."/>
            <person name="Marangio P."/>
            <person name="Guigo R."/>
            <person name="Rago D."/>
            <person name="Mirbahai L."/>
            <person name="Eastwood N."/>
            <person name="Colbourne J.K."/>
            <person name="Zhou J."/>
            <person name="Mallon E."/>
            <person name="Orsini L."/>
        </authorList>
    </citation>
    <scope>NUCLEOTIDE SEQUENCE [LARGE SCALE GENOMIC DNA]</scope>
    <source>
        <strain evidence="1">LRV0_1</strain>
    </source>
</reference>
<protein>
    <submittedName>
        <fullName evidence="1">Uncharacterized protein</fullName>
    </submittedName>
</protein>
<keyword evidence="2" id="KW-1185">Reference proteome</keyword>
<accession>A0ABR0A936</accession>
<comment type="caution">
    <text evidence="1">The sequence shown here is derived from an EMBL/GenBank/DDBJ whole genome shotgun (WGS) entry which is preliminary data.</text>
</comment>
<dbReference type="Proteomes" id="UP001234178">
    <property type="component" value="Unassembled WGS sequence"/>
</dbReference>
<name>A0ABR0A936_9CRUS</name>
<evidence type="ECO:0000313" key="1">
    <source>
        <dbReference type="EMBL" id="KAK4021663.1"/>
    </source>
</evidence>
<organism evidence="1 2">
    <name type="scientific">Daphnia magna</name>
    <dbReference type="NCBI Taxonomy" id="35525"/>
    <lineage>
        <taxon>Eukaryota</taxon>
        <taxon>Metazoa</taxon>
        <taxon>Ecdysozoa</taxon>
        <taxon>Arthropoda</taxon>
        <taxon>Crustacea</taxon>
        <taxon>Branchiopoda</taxon>
        <taxon>Diplostraca</taxon>
        <taxon>Cladocera</taxon>
        <taxon>Anomopoda</taxon>
        <taxon>Daphniidae</taxon>
        <taxon>Daphnia</taxon>
    </lineage>
</organism>
<dbReference type="EMBL" id="JAOYFB010000036">
    <property type="protein sequence ID" value="KAK4021663.1"/>
    <property type="molecule type" value="Genomic_DNA"/>
</dbReference>
<sequence length="144" mass="15373">MYFYADSMQLRPGPATFSPSAKPLSPGSKLPGLHFLSVALRCSTLAQCDTTWPRLQVTVPQPTLPLRGSTLLYSAPVLHHLAPAPSCCAPAYTSPPWLYAALLCPSATPLDPGSIQDGSTTVPQPYVILPKPYTSLPICCTVCF</sequence>
<evidence type="ECO:0000313" key="2">
    <source>
        <dbReference type="Proteomes" id="UP001234178"/>
    </source>
</evidence>
<proteinExistence type="predicted"/>